<dbReference type="InterPro" id="IPR021109">
    <property type="entry name" value="Peptidase_aspartic_dom_sf"/>
</dbReference>
<feature type="domain" description="BZIP" evidence="8">
    <location>
        <begin position="470"/>
        <end position="513"/>
    </location>
</feature>
<keyword evidence="1 3" id="KW-0694">RNA-binding</keyword>
<organism evidence="9 10">
    <name type="scientific">Dermatophagoides farinae</name>
    <name type="common">American house dust mite</name>
    <dbReference type="NCBI Taxonomy" id="6954"/>
    <lineage>
        <taxon>Eukaryota</taxon>
        <taxon>Metazoa</taxon>
        <taxon>Ecdysozoa</taxon>
        <taxon>Arthropoda</taxon>
        <taxon>Chelicerata</taxon>
        <taxon>Arachnida</taxon>
        <taxon>Acari</taxon>
        <taxon>Acariformes</taxon>
        <taxon>Sarcoptiformes</taxon>
        <taxon>Astigmata</taxon>
        <taxon>Psoroptidia</taxon>
        <taxon>Analgoidea</taxon>
        <taxon>Pyroglyphidae</taxon>
        <taxon>Dermatophagoidinae</taxon>
        <taxon>Dermatophagoides</taxon>
    </lineage>
</organism>
<evidence type="ECO:0000313" key="9">
    <source>
        <dbReference type="EMBL" id="KAH9521346.1"/>
    </source>
</evidence>
<dbReference type="SUPFAM" id="SSF50630">
    <property type="entry name" value="Acid proteases"/>
    <property type="match status" value="1"/>
</dbReference>
<dbReference type="InterPro" id="IPR001878">
    <property type="entry name" value="Znf_CCHC"/>
</dbReference>
<dbReference type="AlphaFoldDB" id="A0A922I638"/>
<dbReference type="SUPFAM" id="SSF54768">
    <property type="entry name" value="dsRNA-binding domain-like"/>
    <property type="match status" value="2"/>
</dbReference>
<keyword evidence="2" id="KW-0479">Metal-binding</keyword>
<dbReference type="SUPFAM" id="SSF57959">
    <property type="entry name" value="Leucine zipper domain"/>
    <property type="match status" value="1"/>
</dbReference>
<dbReference type="PANTHER" id="PTHR46205">
    <property type="entry name" value="LOQUACIOUS, ISOFORM B"/>
    <property type="match status" value="1"/>
</dbReference>
<dbReference type="Proteomes" id="UP000790347">
    <property type="component" value="Unassembled WGS sequence"/>
</dbReference>
<reference evidence="9" key="1">
    <citation type="submission" date="2013-05" db="EMBL/GenBank/DDBJ databases">
        <authorList>
            <person name="Yim A.K.Y."/>
            <person name="Chan T.F."/>
            <person name="Ji K.M."/>
            <person name="Liu X.Y."/>
            <person name="Zhou J.W."/>
            <person name="Li R.Q."/>
            <person name="Yang K.Y."/>
            <person name="Li J."/>
            <person name="Li M."/>
            <person name="Law P.T.W."/>
            <person name="Wu Y.L."/>
            <person name="Cai Z.L."/>
            <person name="Qin H."/>
            <person name="Bao Y."/>
            <person name="Leung R.K.K."/>
            <person name="Ng P.K.S."/>
            <person name="Zou J."/>
            <person name="Zhong X.J."/>
            <person name="Ran P.X."/>
            <person name="Zhong N.S."/>
            <person name="Liu Z.G."/>
            <person name="Tsui S.K.W."/>
        </authorList>
    </citation>
    <scope>NUCLEOTIDE SEQUENCE</scope>
    <source>
        <strain evidence="9">Derf</strain>
        <tissue evidence="9">Whole organism</tissue>
    </source>
</reference>
<dbReference type="InterPro" id="IPR004827">
    <property type="entry name" value="bZIP"/>
</dbReference>
<reference evidence="9" key="2">
    <citation type="journal article" date="2022" name="Res Sq">
        <title>Comparative Genomics Reveals Insights into the Divergent Evolution of Astigmatic Mites and Household Pest Adaptations.</title>
        <authorList>
            <person name="Xiong Q."/>
            <person name="Wan A.T.-Y."/>
            <person name="Liu X.-Y."/>
            <person name="Fung C.S.-H."/>
            <person name="Xiao X."/>
            <person name="Malainual N."/>
            <person name="Hou J."/>
            <person name="Wang L."/>
            <person name="Wang M."/>
            <person name="Yang K."/>
            <person name="Cui Y."/>
            <person name="Leung E."/>
            <person name="Nong W."/>
            <person name="Shin S.-K."/>
            <person name="Au S."/>
            <person name="Jeong K.Y."/>
            <person name="Chew F.T."/>
            <person name="Hui J."/>
            <person name="Leung T.F."/>
            <person name="Tungtrongchitr A."/>
            <person name="Zhong N."/>
            <person name="Liu Z."/>
            <person name="Tsui S."/>
        </authorList>
    </citation>
    <scope>NUCLEOTIDE SEQUENCE</scope>
    <source>
        <strain evidence="9">Derf</strain>
        <tissue evidence="9">Whole organism</tissue>
    </source>
</reference>
<evidence type="ECO:0000259" key="8">
    <source>
        <dbReference type="PROSITE" id="PS50217"/>
    </source>
</evidence>
<dbReference type="Gene3D" id="4.10.60.10">
    <property type="entry name" value="Zinc finger, CCHC-type"/>
    <property type="match status" value="1"/>
</dbReference>
<dbReference type="CDD" id="cd14687">
    <property type="entry name" value="bZIP_ATF2"/>
    <property type="match status" value="1"/>
</dbReference>
<dbReference type="SMART" id="SM00358">
    <property type="entry name" value="DSRM"/>
    <property type="match status" value="2"/>
</dbReference>
<dbReference type="PROSITE" id="PS50158">
    <property type="entry name" value="ZF_CCHC"/>
    <property type="match status" value="1"/>
</dbReference>
<dbReference type="GO" id="GO:0070578">
    <property type="term" value="C:RISC-loading complex"/>
    <property type="evidence" value="ECO:0007669"/>
    <property type="project" value="TreeGrafter"/>
</dbReference>
<sequence length="769" mass="86773">METPAAILNQLVIDNITDAEYTLLPCKGKLFQYRCEVKGHIEYGLGHSKKKAKQAAAKKMVIYILNDSKFTIAGNRDQIQSKLDQYDEFGASNELNEKKEATQIQQPSSNTISDLQILCSRKRWESPSYNEVETKGMPHNRVFVIECFIKEKNLFTNGSGKSKQKAKHNAASKMMAILKKRKNFDKSDEILDHHSNNDFLNNEEKDRLKAYNTFNFFAKITSDAEKMKKMKELIPNGNDFIQHFFAADKTVDSNKIEMLAANIAQIFDCKLVISCLPDKSSVGQYQYLAEFFATDESADTLPLITVWGADNDLIMARTKSVRYLILQIVFYLSINENFICHPDSSNNCYKMGLKINNNENRTTASPCAEKYARKRGMFCVRVQQHHHAQKNMRESVVCFANLSSSSSSTASGNSTDIMVSKHLSSRLPPPRRKEKTMDELIDKIKATEAASPPRAKPGRKSKSAAEEDTKEKKRLSLERNRAAAMRCRLKKKKENDELKNRVEKYEQQNQQLKLYFQRGQGQSLDELANKIIKSVNELYADMPEQSRERLARDRFYAALDERLVVALVNSSNLKTIEEIKALAKAIEINLPSKAKQSSSNPSFSGGNGNKQKRCHNCNRMGHIAADCRLKKNAAKNNSSELSSNKTSSSSSSSKTASNQTISKEIASICDESNRIIPRQFLRSKINRKTVYCLIDSGSKVSVFPSSWPIEKFGQSVLHTTNGSSMLVKGESIVKMNIDSCVIEHTVLIGNVTKPIAISSRKFQLRLLMT</sequence>
<dbReference type="SMART" id="SM00338">
    <property type="entry name" value="BRLZ"/>
    <property type="match status" value="1"/>
</dbReference>
<feature type="coiled-coil region" evidence="4">
    <location>
        <begin position="488"/>
        <end position="515"/>
    </location>
</feature>
<dbReference type="GO" id="GO:0035197">
    <property type="term" value="F:siRNA binding"/>
    <property type="evidence" value="ECO:0007669"/>
    <property type="project" value="TreeGrafter"/>
</dbReference>
<dbReference type="PROSITE" id="PS50137">
    <property type="entry name" value="DS_RBD"/>
    <property type="match status" value="2"/>
</dbReference>
<comment type="caution">
    <text evidence="9">The sequence shown here is derived from an EMBL/GenBank/DDBJ whole genome shotgun (WGS) entry which is preliminary data.</text>
</comment>
<name>A0A922I638_DERFA</name>
<dbReference type="InterPro" id="IPR051247">
    <property type="entry name" value="RLC_Component"/>
</dbReference>
<dbReference type="GO" id="GO:0016442">
    <property type="term" value="C:RISC complex"/>
    <property type="evidence" value="ECO:0007669"/>
    <property type="project" value="TreeGrafter"/>
</dbReference>
<dbReference type="EMBL" id="ASGP02000002">
    <property type="protein sequence ID" value="KAH9521346.1"/>
    <property type="molecule type" value="Genomic_DNA"/>
</dbReference>
<dbReference type="GO" id="GO:0070920">
    <property type="term" value="P:regulation of regulatory ncRNA processing"/>
    <property type="evidence" value="ECO:0007669"/>
    <property type="project" value="TreeGrafter"/>
</dbReference>
<accession>A0A922I638</accession>
<keyword evidence="2" id="KW-0862">Zinc</keyword>
<protein>
    <submittedName>
        <fullName evidence="9">RISC-loading complex subunit tarbp2</fullName>
    </submittedName>
</protein>
<feature type="domain" description="DRBM" evidence="6">
    <location>
        <begin position="3"/>
        <end position="66"/>
    </location>
</feature>
<dbReference type="SUPFAM" id="SSF57756">
    <property type="entry name" value="Retrovirus zinc finger-like domains"/>
    <property type="match status" value="1"/>
</dbReference>
<dbReference type="GO" id="GO:0008270">
    <property type="term" value="F:zinc ion binding"/>
    <property type="evidence" value="ECO:0007669"/>
    <property type="project" value="UniProtKB-KW"/>
</dbReference>
<feature type="domain" description="DRBM" evidence="6">
    <location>
        <begin position="110"/>
        <end position="180"/>
    </location>
</feature>
<dbReference type="Gene3D" id="1.20.5.170">
    <property type="match status" value="1"/>
</dbReference>
<dbReference type="Pfam" id="PF00098">
    <property type="entry name" value="zf-CCHC"/>
    <property type="match status" value="1"/>
</dbReference>
<dbReference type="Gene3D" id="3.30.160.20">
    <property type="match status" value="2"/>
</dbReference>
<keyword evidence="4" id="KW-0175">Coiled coil</keyword>
<evidence type="ECO:0000313" key="10">
    <source>
        <dbReference type="Proteomes" id="UP000790347"/>
    </source>
</evidence>
<feature type="region of interest" description="Disordered" evidence="5">
    <location>
        <begin position="405"/>
        <end position="478"/>
    </location>
</feature>
<dbReference type="Pfam" id="PF00170">
    <property type="entry name" value="bZIP_1"/>
    <property type="match status" value="1"/>
</dbReference>
<feature type="region of interest" description="Disordered" evidence="5">
    <location>
        <begin position="636"/>
        <end position="658"/>
    </location>
</feature>
<keyword evidence="10" id="KW-1185">Reference proteome</keyword>
<dbReference type="GO" id="GO:0030422">
    <property type="term" value="P:siRNA processing"/>
    <property type="evidence" value="ECO:0007669"/>
    <property type="project" value="TreeGrafter"/>
</dbReference>
<dbReference type="SMART" id="SM00343">
    <property type="entry name" value="ZnF_C2HC"/>
    <property type="match status" value="1"/>
</dbReference>
<evidence type="ECO:0000256" key="5">
    <source>
        <dbReference type="SAM" id="MobiDB-lite"/>
    </source>
</evidence>
<evidence type="ECO:0000256" key="1">
    <source>
        <dbReference type="ARBA" id="ARBA00022884"/>
    </source>
</evidence>
<dbReference type="InterPro" id="IPR014720">
    <property type="entry name" value="dsRBD_dom"/>
</dbReference>
<proteinExistence type="predicted"/>
<evidence type="ECO:0000259" key="6">
    <source>
        <dbReference type="PROSITE" id="PS50137"/>
    </source>
</evidence>
<dbReference type="PROSITE" id="PS50217">
    <property type="entry name" value="BZIP"/>
    <property type="match status" value="1"/>
</dbReference>
<dbReference type="GO" id="GO:0003700">
    <property type="term" value="F:DNA-binding transcription factor activity"/>
    <property type="evidence" value="ECO:0007669"/>
    <property type="project" value="InterPro"/>
</dbReference>
<dbReference type="GO" id="GO:0005634">
    <property type="term" value="C:nucleus"/>
    <property type="evidence" value="ECO:0007669"/>
    <property type="project" value="TreeGrafter"/>
</dbReference>
<gene>
    <name evidence="9" type="primary">TARBP2_1</name>
    <name evidence="9" type="ORF">DERF_005011</name>
</gene>
<feature type="compositionally biased region" description="Basic and acidic residues" evidence="5">
    <location>
        <begin position="435"/>
        <end position="446"/>
    </location>
</feature>
<dbReference type="InterPro" id="IPR036875">
    <property type="entry name" value="Znf_CCHC_sf"/>
</dbReference>
<feature type="compositionally biased region" description="Basic and acidic residues" evidence="5">
    <location>
        <begin position="463"/>
        <end position="478"/>
    </location>
</feature>
<keyword evidence="2" id="KW-0863">Zinc-finger</keyword>
<dbReference type="GO" id="GO:0003725">
    <property type="term" value="F:double-stranded RNA binding"/>
    <property type="evidence" value="ECO:0007669"/>
    <property type="project" value="TreeGrafter"/>
</dbReference>
<feature type="compositionally biased region" description="Low complexity" evidence="5">
    <location>
        <begin position="405"/>
        <end position="414"/>
    </location>
</feature>
<evidence type="ECO:0000259" key="7">
    <source>
        <dbReference type="PROSITE" id="PS50158"/>
    </source>
</evidence>
<dbReference type="InterPro" id="IPR046347">
    <property type="entry name" value="bZIP_sf"/>
</dbReference>
<evidence type="ECO:0000256" key="2">
    <source>
        <dbReference type="PROSITE-ProRule" id="PRU00047"/>
    </source>
</evidence>
<evidence type="ECO:0000256" key="3">
    <source>
        <dbReference type="PROSITE-ProRule" id="PRU00266"/>
    </source>
</evidence>
<dbReference type="PANTHER" id="PTHR46205:SF3">
    <property type="entry name" value="LOQUACIOUS, ISOFORM B"/>
    <property type="match status" value="1"/>
</dbReference>
<dbReference type="GO" id="GO:0005737">
    <property type="term" value="C:cytoplasm"/>
    <property type="evidence" value="ECO:0007669"/>
    <property type="project" value="TreeGrafter"/>
</dbReference>
<dbReference type="Pfam" id="PF00035">
    <property type="entry name" value="dsrm"/>
    <property type="match status" value="2"/>
</dbReference>
<evidence type="ECO:0000256" key="4">
    <source>
        <dbReference type="SAM" id="Coils"/>
    </source>
</evidence>
<feature type="domain" description="CCHC-type" evidence="7">
    <location>
        <begin position="613"/>
        <end position="628"/>
    </location>
</feature>